<evidence type="ECO:0000313" key="2">
    <source>
        <dbReference type="EMBL" id="GES28243.1"/>
    </source>
</evidence>
<protein>
    <submittedName>
        <fullName evidence="2">Uncharacterized protein</fullName>
    </submittedName>
</protein>
<organism evidence="2 3">
    <name type="scientific">Streptomyces angustmyceticus</name>
    <dbReference type="NCBI Taxonomy" id="285578"/>
    <lineage>
        <taxon>Bacteria</taxon>
        <taxon>Bacillati</taxon>
        <taxon>Actinomycetota</taxon>
        <taxon>Actinomycetes</taxon>
        <taxon>Kitasatosporales</taxon>
        <taxon>Streptomycetaceae</taxon>
        <taxon>Streptomyces</taxon>
    </lineage>
</organism>
<reference evidence="2 3" key="1">
    <citation type="submission" date="2019-10" db="EMBL/GenBank/DDBJ databases">
        <title>Whole genome shotgun sequence of Streptomyces angustmyceticus NBRC 3934.</title>
        <authorList>
            <person name="Hosoyama A."/>
            <person name="Ichikawa N."/>
            <person name="Kimura A."/>
            <person name="Kitahashi Y."/>
            <person name="Komaki H."/>
            <person name="Uohara A."/>
        </authorList>
    </citation>
    <scope>NUCLEOTIDE SEQUENCE [LARGE SCALE GENOMIC DNA]</scope>
    <source>
        <strain evidence="2 3">NBRC 3934</strain>
    </source>
</reference>
<dbReference type="EMBL" id="BLAG01000004">
    <property type="protein sequence ID" value="GES28243.1"/>
    <property type="molecule type" value="Genomic_DNA"/>
</dbReference>
<accession>A0A5J4L241</accession>
<feature type="region of interest" description="Disordered" evidence="1">
    <location>
        <begin position="1"/>
        <end position="78"/>
    </location>
</feature>
<proteinExistence type="predicted"/>
<name>A0A5J4L241_9ACTN</name>
<keyword evidence="3" id="KW-1185">Reference proteome</keyword>
<evidence type="ECO:0000313" key="3">
    <source>
        <dbReference type="Proteomes" id="UP000325598"/>
    </source>
</evidence>
<sequence>MAGEFAAPRRFLPEGNRSAAPPSTTPFHHPFPHVPCTDLRGGRAKPSRVRVTREGLAPGPSCIGTTVPTRNVDGRGED</sequence>
<gene>
    <name evidence="2" type="ORF">San01_07300</name>
</gene>
<dbReference type="Proteomes" id="UP000325598">
    <property type="component" value="Unassembled WGS sequence"/>
</dbReference>
<comment type="caution">
    <text evidence="2">The sequence shown here is derived from an EMBL/GenBank/DDBJ whole genome shotgun (WGS) entry which is preliminary data.</text>
</comment>
<evidence type="ECO:0000256" key="1">
    <source>
        <dbReference type="SAM" id="MobiDB-lite"/>
    </source>
</evidence>
<dbReference type="AlphaFoldDB" id="A0A5J4L241"/>